<evidence type="ECO:0000313" key="1">
    <source>
        <dbReference type="EMBL" id="KAJ7777102.1"/>
    </source>
</evidence>
<sequence>MSSFAVGPWACQNQYSLVNKGGYLRLTTIYRPILALPPEILAEIFIHCLPEDPGSPDPKDAPYLLCHVCHQFREVAVSIPRLWSSLHVCFDDLDKYVNFCRNGIETWLLRAKSVPLSLILDDDWGRECFSFPSPDDTLLPALLRSSGQWRSLTLAGSLWANLFESGSLSGKVPLLENLCTSLPCGAVLLQDAPKLCVLSVGRHRPETQVPWHQMTTFHALYNVDIPSLIEILQNSTNLLHASFMFHAPFNNEPSPLPVSNCRHALLQRLALIASDWEGTDERAIPMSLLEFLKLPALKDLTVKLDPEQSAPVVLTPLLSFLSQPALQLHTLALSLPHPPTMMEDLIKCLEQVPSLIAFHFHCPSFTGIDILFTQLTGHVNFLPRLEHLHLLFSCSPPSHLMPVVIGMLGWRWAAVGITRLQSFGMLHRYAYRRYGSEPPVFVDLLKAESEFRRLEGEGMLLAARGMESADADRFWCLL</sequence>
<organism evidence="1 2">
    <name type="scientific">Mycena metata</name>
    <dbReference type="NCBI Taxonomy" id="1033252"/>
    <lineage>
        <taxon>Eukaryota</taxon>
        <taxon>Fungi</taxon>
        <taxon>Dikarya</taxon>
        <taxon>Basidiomycota</taxon>
        <taxon>Agaricomycotina</taxon>
        <taxon>Agaricomycetes</taxon>
        <taxon>Agaricomycetidae</taxon>
        <taxon>Agaricales</taxon>
        <taxon>Marasmiineae</taxon>
        <taxon>Mycenaceae</taxon>
        <taxon>Mycena</taxon>
    </lineage>
</organism>
<dbReference type="Proteomes" id="UP001215598">
    <property type="component" value="Unassembled WGS sequence"/>
</dbReference>
<accession>A0AAD7NVQ4</accession>
<evidence type="ECO:0008006" key="3">
    <source>
        <dbReference type="Google" id="ProtNLM"/>
    </source>
</evidence>
<evidence type="ECO:0000313" key="2">
    <source>
        <dbReference type="Proteomes" id="UP001215598"/>
    </source>
</evidence>
<keyword evidence="2" id="KW-1185">Reference proteome</keyword>
<reference evidence="1" key="1">
    <citation type="submission" date="2023-03" db="EMBL/GenBank/DDBJ databases">
        <title>Massive genome expansion in bonnet fungi (Mycena s.s.) driven by repeated elements and novel gene families across ecological guilds.</title>
        <authorList>
            <consortium name="Lawrence Berkeley National Laboratory"/>
            <person name="Harder C.B."/>
            <person name="Miyauchi S."/>
            <person name="Viragh M."/>
            <person name="Kuo A."/>
            <person name="Thoen E."/>
            <person name="Andreopoulos B."/>
            <person name="Lu D."/>
            <person name="Skrede I."/>
            <person name="Drula E."/>
            <person name="Henrissat B."/>
            <person name="Morin E."/>
            <person name="Kohler A."/>
            <person name="Barry K."/>
            <person name="LaButti K."/>
            <person name="Morin E."/>
            <person name="Salamov A."/>
            <person name="Lipzen A."/>
            <person name="Mereny Z."/>
            <person name="Hegedus B."/>
            <person name="Baldrian P."/>
            <person name="Stursova M."/>
            <person name="Weitz H."/>
            <person name="Taylor A."/>
            <person name="Grigoriev I.V."/>
            <person name="Nagy L.G."/>
            <person name="Martin F."/>
            <person name="Kauserud H."/>
        </authorList>
    </citation>
    <scope>NUCLEOTIDE SEQUENCE</scope>
    <source>
        <strain evidence="1">CBHHK182m</strain>
    </source>
</reference>
<protein>
    <recommendedName>
        <fullName evidence="3">F-box domain-containing protein</fullName>
    </recommendedName>
</protein>
<dbReference type="EMBL" id="JARKIB010000008">
    <property type="protein sequence ID" value="KAJ7777102.1"/>
    <property type="molecule type" value="Genomic_DNA"/>
</dbReference>
<proteinExistence type="predicted"/>
<dbReference type="Gene3D" id="1.20.1280.50">
    <property type="match status" value="1"/>
</dbReference>
<comment type="caution">
    <text evidence="1">The sequence shown here is derived from an EMBL/GenBank/DDBJ whole genome shotgun (WGS) entry which is preliminary data.</text>
</comment>
<name>A0AAD7NVQ4_9AGAR</name>
<gene>
    <name evidence="1" type="ORF">B0H16DRAFT_1504337</name>
</gene>
<dbReference type="AlphaFoldDB" id="A0AAD7NVQ4"/>